<reference evidence="1" key="1">
    <citation type="submission" date="2020-12" db="EMBL/GenBank/DDBJ databases">
        <title>Sedimentitalea sp. nov., isolated from sand in Incheon.</title>
        <authorList>
            <person name="Kim W."/>
        </authorList>
    </citation>
    <scope>NUCLEOTIDE SEQUENCE</scope>
    <source>
        <strain evidence="1">CAU 1593</strain>
    </source>
</reference>
<dbReference type="RefSeq" id="WP_199023928.1">
    <property type="nucleotide sequence ID" value="NZ_JAELVR010000003.1"/>
</dbReference>
<accession>A0A8J7LVN7</accession>
<gene>
    <name evidence="1" type="ORF">JF290_06320</name>
</gene>
<evidence type="ECO:0000313" key="1">
    <source>
        <dbReference type="EMBL" id="MBJ6371136.1"/>
    </source>
</evidence>
<sequence>MIRKIKRKLAAWKERRSLARQRRDNLSASNEDERKAFIEGLREIERVFGDVSQSQVEAVDVSVRMNADIPQLAWICERKGSAYRFEIGRSVEVFRNGFFEGVWPGDFADLSSVITSISFGSGVVLGTGLPCFIQRKDGREFTFILRRKSDGVDIISNSICFCLARSGINPDEAFFKSIADKLVDTTHTATAQGVHRYDPVVAEDDNYVLYRLFYANFRISSDGAVTFEKDFFGRSYRDYQEYHSFLVDTTRRVFENAMHPGRKIQLPPVATVSTGYDSVGVAAIAKECGCEDAITLGVTVYGHDDSGTAVAQALGMNLRSFDHVAGSVVDGLVMDVAQVDFDVAKEFIATAGIGDDVTFASFEEALENRTLLSGVGGDGSWDIACDGQLGIPVSIRFAKSTTEFRLRVGYAHYPPIVASSMSQRDIAKLSVSPEMKPFSIGGTYDRPIPRRIAEEAGVPREAFGQKKAATSPDFRDAQRLWEAAAVSVMERYRPGRNLVDVDMTTSADTASRAR</sequence>
<proteinExistence type="predicted"/>
<protein>
    <submittedName>
        <fullName evidence="1">Uncharacterized protein</fullName>
    </submittedName>
</protein>
<evidence type="ECO:0000313" key="2">
    <source>
        <dbReference type="Proteomes" id="UP000619079"/>
    </source>
</evidence>
<comment type="caution">
    <text evidence="1">The sequence shown here is derived from an EMBL/GenBank/DDBJ whole genome shotgun (WGS) entry which is preliminary data.</text>
</comment>
<dbReference type="AlphaFoldDB" id="A0A8J7LVN7"/>
<name>A0A8J7LVN7_9RHOB</name>
<organism evidence="1 2">
    <name type="scientific">Sedimentitalea arenosa</name>
    <dbReference type="NCBI Taxonomy" id="2798803"/>
    <lineage>
        <taxon>Bacteria</taxon>
        <taxon>Pseudomonadati</taxon>
        <taxon>Pseudomonadota</taxon>
        <taxon>Alphaproteobacteria</taxon>
        <taxon>Rhodobacterales</taxon>
        <taxon>Paracoccaceae</taxon>
        <taxon>Sedimentitalea</taxon>
    </lineage>
</organism>
<keyword evidence="2" id="KW-1185">Reference proteome</keyword>
<dbReference type="EMBL" id="JAELVR010000003">
    <property type="protein sequence ID" value="MBJ6371136.1"/>
    <property type="molecule type" value="Genomic_DNA"/>
</dbReference>
<dbReference type="Proteomes" id="UP000619079">
    <property type="component" value="Unassembled WGS sequence"/>
</dbReference>